<dbReference type="AlphaFoldDB" id="A0A0G4ETH1"/>
<feature type="compositionally biased region" description="Acidic residues" evidence="5">
    <location>
        <begin position="210"/>
        <end position="237"/>
    </location>
</feature>
<dbReference type="PANTHER" id="PTHR13937">
    <property type="entry name" value="EUKARYOTIC TRANSLATION INITATION FACTOR 3, SUBUNIT 8 EIF3S8 -RELATED"/>
    <property type="match status" value="1"/>
</dbReference>
<comment type="similarity">
    <text evidence="4">Belongs to the eIF-3 subunit C family.</text>
</comment>
<comment type="subunit">
    <text evidence="4">Component of the eukaryotic translation initiation factor 3 (eIF-3) complex.</text>
</comment>
<keyword evidence="1 4" id="KW-0963">Cytoplasm</keyword>
<feature type="compositionally biased region" description="Acidic residues" evidence="5">
    <location>
        <begin position="168"/>
        <end position="200"/>
    </location>
</feature>
<comment type="subcellular location">
    <subcellularLocation>
        <location evidence="4">Cytoplasm</location>
    </subcellularLocation>
</comment>
<dbReference type="VEuPathDB" id="CryptoDB:Vbra_13330"/>
<keyword evidence="8" id="KW-1185">Reference proteome</keyword>
<evidence type="ECO:0000256" key="1">
    <source>
        <dbReference type="ARBA" id="ARBA00022490"/>
    </source>
</evidence>
<protein>
    <recommendedName>
        <fullName evidence="4">Eukaryotic translation initiation factor 3 subunit C</fullName>
        <shortName evidence="4">eIF3c</shortName>
    </recommendedName>
    <alternativeName>
        <fullName evidence="4">Eukaryotic translation initiation factor 3 subunit 8</fullName>
    </alternativeName>
</protein>
<keyword evidence="3 4" id="KW-0648">Protein biosynthesis</keyword>
<dbReference type="GO" id="GO:0033290">
    <property type="term" value="C:eukaryotic 48S preinitiation complex"/>
    <property type="evidence" value="ECO:0007669"/>
    <property type="project" value="UniProtKB-UniRule"/>
</dbReference>
<dbReference type="Pfam" id="PF05470">
    <property type="entry name" value="eIF-3c_N"/>
    <property type="match status" value="1"/>
</dbReference>
<dbReference type="InterPro" id="IPR027516">
    <property type="entry name" value="EIF3C"/>
</dbReference>
<feature type="domain" description="PCI" evidence="6">
    <location>
        <begin position="661"/>
        <end position="841"/>
    </location>
</feature>
<evidence type="ECO:0000256" key="3">
    <source>
        <dbReference type="ARBA" id="ARBA00022917"/>
    </source>
</evidence>
<feature type="region of interest" description="Disordered" evidence="5">
    <location>
        <begin position="1"/>
        <end position="52"/>
    </location>
</feature>
<evidence type="ECO:0000313" key="8">
    <source>
        <dbReference type="Proteomes" id="UP000041254"/>
    </source>
</evidence>
<dbReference type="InterPro" id="IPR036390">
    <property type="entry name" value="WH_DNA-bd_sf"/>
</dbReference>
<dbReference type="GO" id="GO:0003723">
    <property type="term" value="F:RNA binding"/>
    <property type="evidence" value="ECO:0007669"/>
    <property type="project" value="InterPro"/>
</dbReference>
<dbReference type="PANTHER" id="PTHR13937:SF0">
    <property type="entry name" value="EUKARYOTIC TRANSLATION INITIATION FACTOR 3 SUBUNIT C-RELATED"/>
    <property type="match status" value="1"/>
</dbReference>
<dbReference type="GO" id="GO:0005852">
    <property type="term" value="C:eukaryotic translation initiation factor 3 complex"/>
    <property type="evidence" value="ECO:0007669"/>
    <property type="project" value="UniProtKB-UniRule"/>
</dbReference>
<feature type="compositionally biased region" description="Basic and acidic residues" evidence="5">
    <location>
        <begin position="158"/>
        <end position="167"/>
    </location>
</feature>
<evidence type="ECO:0000256" key="2">
    <source>
        <dbReference type="ARBA" id="ARBA00022540"/>
    </source>
</evidence>
<evidence type="ECO:0000313" key="7">
    <source>
        <dbReference type="EMBL" id="CEM01904.1"/>
    </source>
</evidence>
<dbReference type="OrthoDB" id="29647at2759"/>
<dbReference type="EMBL" id="CDMY01000313">
    <property type="protein sequence ID" value="CEM01904.1"/>
    <property type="molecule type" value="Genomic_DNA"/>
</dbReference>
<organism evidence="7 8">
    <name type="scientific">Vitrella brassicaformis (strain CCMP3155)</name>
    <dbReference type="NCBI Taxonomy" id="1169540"/>
    <lineage>
        <taxon>Eukaryota</taxon>
        <taxon>Sar</taxon>
        <taxon>Alveolata</taxon>
        <taxon>Colpodellida</taxon>
        <taxon>Vitrellaceae</taxon>
        <taxon>Vitrella</taxon>
    </lineage>
</organism>
<evidence type="ECO:0000256" key="5">
    <source>
        <dbReference type="SAM" id="MobiDB-lite"/>
    </source>
</evidence>
<dbReference type="HAMAP" id="MF_03002">
    <property type="entry name" value="eIF3c"/>
    <property type="match status" value="1"/>
</dbReference>
<gene>
    <name evidence="7" type="ORF">Vbra_13330</name>
</gene>
<feature type="compositionally biased region" description="Acidic residues" evidence="5">
    <location>
        <begin position="17"/>
        <end position="28"/>
    </location>
</feature>
<evidence type="ECO:0000256" key="4">
    <source>
        <dbReference type="HAMAP-Rule" id="MF_03002"/>
    </source>
</evidence>
<accession>A0A0G4ETH1</accession>
<comment type="function">
    <text evidence="4">Component of the eukaryotic translation initiation factor 3 (eIF-3) complex, which is involved in protein synthesis of a specialized repertoire of mRNAs and, together with other initiation factors, stimulates binding of mRNA and methionyl-tRNAi to the 40S ribosome. The eIF-3 complex specifically targets and initiates translation of a subset of mRNAs involved in cell proliferation.</text>
</comment>
<sequence length="962" mass="109501">MEAGSKFWAKGGGSSSEESEEESEEEEQQVQLRPGLAKWAVESSSDEDEKRVVRSARDKRFDEMRTAVHNMRNHIRIGDFSELLTDYEDLLKSLVKARQIVDEQGKPKFFVKAIYELEEFISTTYADRVAFKKLSKSKAIAFNTLRSKVRKGNEEFREDIDHCRMDPDVYDEDEEGGDEDEDESESEESDESEESSEEEGGGAKAGKDKDEDEEDESESEDESDWDDDENEEASDTEYADKHSKALAKWGAKGGGGEEKKPKKTEEEKKLRQADKKIKEPKKIKRERIAEAERDMENFVGFEAIDSPSALKKSVAEVIASRGRKGTDRQVLIKQLTRLLHVAEKNKLGIDSELLVLSLLISSHFDTASGVFSCLTASIWADTTTYVDMMVDMLKKNPGLCIQSVEGDEEAIVEKDESGKEIDAKARTFMVMSSHLERLDDELTKALQFTDVHTPEYAERLGQSLDFLTLLWKVYVWLKDTEKTQEVVKVALRILEQIYYKHRSIASRQWVLTKKRAQDKGWESANLLPDPEKAEDVVKELVQLVYQHGDEKARLRAMLYEAYQHSLHDRYDAAKDLLRLTNAQDLAMQYDVSVQILYNRNLVQAGLCAFRHGKIAEAHASLMEVCAQAKLKELLAQGMSNLRPEQRTPEQERAERRRQLPYHMHISLELIESVHHICAMLLEVPNLAMQPYQSLDTRKRVISKYFRKQLDAYEKQVFTGPPENPRETVMAATRALQKGNWQECCDYLFSLRIWELLPSSSEEEMKRVKANVTEHVKREALRTYLFTYSSLYESFALTQLSKMFDLPVKEIHRIVSKMMISQEIPATWDESSECILVHRIDPNPIQYLATQLAERVAQTVEVNERMAESKKGRGPPLDRPMMFFQDRDDRYAETSYERRSGYGPSYGGGQYGGRGGGFRLGYRGGYGGGRGEGGRGGGFRGRGGGIGYGYRGSTGGGRGRGGY</sequence>
<dbReference type="Pfam" id="PF01399">
    <property type="entry name" value="PCI"/>
    <property type="match status" value="1"/>
</dbReference>
<dbReference type="PhylomeDB" id="A0A0G4ETH1"/>
<feature type="region of interest" description="Disordered" evidence="5">
    <location>
        <begin position="158"/>
        <end position="281"/>
    </location>
</feature>
<feature type="compositionally biased region" description="Basic and acidic residues" evidence="5">
    <location>
        <begin position="255"/>
        <end position="277"/>
    </location>
</feature>
<dbReference type="SMART" id="SM00088">
    <property type="entry name" value="PINT"/>
    <property type="match status" value="1"/>
</dbReference>
<proteinExistence type="inferred from homology"/>
<dbReference type="GO" id="GO:0003743">
    <property type="term" value="F:translation initiation factor activity"/>
    <property type="evidence" value="ECO:0007669"/>
    <property type="project" value="UniProtKB-UniRule"/>
</dbReference>
<dbReference type="GO" id="GO:0031369">
    <property type="term" value="F:translation initiation factor binding"/>
    <property type="evidence" value="ECO:0007669"/>
    <property type="project" value="InterPro"/>
</dbReference>
<dbReference type="GO" id="GO:0016282">
    <property type="term" value="C:eukaryotic 43S preinitiation complex"/>
    <property type="evidence" value="ECO:0007669"/>
    <property type="project" value="UniProtKB-UniRule"/>
</dbReference>
<dbReference type="GO" id="GO:0001732">
    <property type="term" value="P:formation of cytoplasmic translation initiation complex"/>
    <property type="evidence" value="ECO:0007669"/>
    <property type="project" value="UniProtKB-UniRule"/>
</dbReference>
<dbReference type="SUPFAM" id="SSF46785">
    <property type="entry name" value="Winged helix' DNA-binding domain"/>
    <property type="match status" value="1"/>
</dbReference>
<dbReference type="OMA" id="FRCGLIK"/>
<dbReference type="STRING" id="1169540.A0A0G4ETH1"/>
<evidence type="ECO:0000259" key="6">
    <source>
        <dbReference type="PROSITE" id="PS50250"/>
    </source>
</evidence>
<dbReference type="PROSITE" id="PS50250">
    <property type="entry name" value="PCI"/>
    <property type="match status" value="1"/>
</dbReference>
<dbReference type="InParanoid" id="A0A0G4ETH1"/>
<dbReference type="Proteomes" id="UP000041254">
    <property type="component" value="Unassembled WGS sequence"/>
</dbReference>
<dbReference type="InterPro" id="IPR000717">
    <property type="entry name" value="PCI_dom"/>
</dbReference>
<name>A0A0G4ETH1_VITBC</name>
<dbReference type="FunCoup" id="A0A0G4ETH1">
    <property type="interactions" value="528"/>
</dbReference>
<keyword evidence="2 4" id="KW-0396">Initiation factor</keyword>
<dbReference type="InterPro" id="IPR008905">
    <property type="entry name" value="EIF3C_N_dom"/>
</dbReference>
<reference evidence="7 8" key="1">
    <citation type="submission" date="2014-11" db="EMBL/GenBank/DDBJ databases">
        <authorList>
            <person name="Zhu J."/>
            <person name="Qi W."/>
            <person name="Song R."/>
        </authorList>
    </citation>
    <scope>NUCLEOTIDE SEQUENCE [LARGE SCALE GENOMIC DNA]</scope>
</reference>